<gene>
    <name evidence="2" type="ORF">GCM10007103_35200</name>
</gene>
<keyword evidence="3" id="KW-1185">Reference proteome</keyword>
<dbReference type="PROSITE" id="PS51257">
    <property type="entry name" value="PROKAR_LIPOPROTEIN"/>
    <property type="match status" value="1"/>
</dbReference>
<evidence type="ECO:0000313" key="3">
    <source>
        <dbReference type="Proteomes" id="UP000610456"/>
    </source>
</evidence>
<proteinExistence type="predicted"/>
<reference evidence="2" key="1">
    <citation type="journal article" date="2014" name="Int. J. Syst. Evol. Microbiol.">
        <title>Complete genome sequence of Corynebacterium casei LMG S-19264T (=DSM 44701T), isolated from a smear-ripened cheese.</title>
        <authorList>
            <consortium name="US DOE Joint Genome Institute (JGI-PGF)"/>
            <person name="Walter F."/>
            <person name="Albersmeier A."/>
            <person name="Kalinowski J."/>
            <person name="Ruckert C."/>
        </authorList>
    </citation>
    <scope>NUCLEOTIDE SEQUENCE</scope>
    <source>
        <strain evidence="2">KCTC 12719</strain>
    </source>
</reference>
<reference evidence="2" key="2">
    <citation type="submission" date="2020-09" db="EMBL/GenBank/DDBJ databases">
        <authorList>
            <person name="Sun Q."/>
            <person name="Kim S."/>
        </authorList>
    </citation>
    <scope>NUCLEOTIDE SEQUENCE</scope>
    <source>
        <strain evidence="2">KCTC 12719</strain>
    </source>
</reference>
<evidence type="ECO:0000313" key="2">
    <source>
        <dbReference type="EMBL" id="GHA51716.1"/>
    </source>
</evidence>
<accession>A0A918SM45</accession>
<protein>
    <submittedName>
        <fullName evidence="2">Uncharacterized protein</fullName>
    </submittedName>
</protein>
<comment type="caution">
    <text evidence="2">The sequence shown here is derived from an EMBL/GenBank/DDBJ whole genome shotgun (WGS) entry which is preliminary data.</text>
</comment>
<name>A0A918SM45_9FLAO</name>
<dbReference type="EMBL" id="BMXB01000030">
    <property type="protein sequence ID" value="GHA51716.1"/>
    <property type="molecule type" value="Genomic_DNA"/>
</dbReference>
<feature type="signal peptide" evidence="1">
    <location>
        <begin position="1"/>
        <end position="21"/>
    </location>
</feature>
<dbReference type="AlphaFoldDB" id="A0A918SM45"/>
<evidence type="ECO:0000256" key="1">
    <source>
        <dbReference type="SAM" id="SignalP"/>
    </source>
</evidence>
<feature type="chain" id="PRO_5037425258" evidence="1">
    <location>
        <begin position="22"/>
        <end position="86"/>
    </location>
</feature>
<dbReference type="Proteomes" id="UP000610456">
    <property type="component" value="Unassembled WGS sequence"/>
</dbReference>
<organism evidence="2 3">
    <name type="scientific">Salinimicrobium marinum</name>
    <dbReference type="NCBI Taxonomy" id="680283"/>
    <lineage>
        <taxon>Bacteria</taxon>
        <taxon>Pseudomonadati</taxon>
        <taxon>Bacteroidota</taxon>
        <taxon>Flavobacteriia</taxon>
        <taxon>Flavobacteriales</taxon>
        <taxon>Flavobacteriaceae</taxon>
        <taxon>Salinimicrobium</taxon>
    </lineage>
</organism>
<dbReference type="RefSeq" id="WP_189606388.1">
    <property type="nucleotide sequence ID" value="NZ_BMXB01000030.1"/>
</dbReference>
<sequence length="86" mass="9856">MKKIHLPVTILIALLFFSCSSDDDSPHLSQSELLVENRPWIFNHYEVIEIIDAGHSEITRQFIVEDMNFYAAGLTLSFNQNGTLFI</sequence>
<keyword evidence="1" id="KW-0732">Signal</keyword>